<comment type="caution">
    <text evidence="2">The sequence shown here is derived from an EMBL/GenBank/DDBJ whole genome shotgun (WGS) entry which is preliminary data.</text>
</comment>
<evidence type="ECO:0000313" key="3">
    <source>
        <dbReference type="Proteomes" id="UP001519295"/>
    </source>
</evidence>
<proteinExistence type="predicted"/>
<evidence type="ECO:0000256" key="1">
    <source>
        <dbReference type="SAM" id="SignalP"/>
    </source>
</evidence>
<protein>
    <submittedName>
        <fullName evidence="2">Uncharacterized protein</fullName>
    </submittedName>
</protein>
<feature type="signal peptide" evidence="1">
    <location>
        <begin position="1"/>
        <end position="24"/>
    </location>
</feature>
<feature type="chain" id="PRO_5046228771" evidence="1">
    <location>
        <begin position="25"/>
        <end position="216"/>
    </location>
</feature>
<accession>A0ABS4VY17</accession>
<dbReference type="Proteomes" id="UP001519295">
    <property type="component" value="Unassembled WGS sequence"/>
</dbReference>
<name>A0ABS4VY17_9PSEU</name>
<organism evidence="2 3">
    <name type="scientific">Pseudonocardia parietis</name>
    <dbReference type="NCBI Taxonomy" id="570936"/>
    <lineage>
        <taxon>Bacteria</taxon>
        <taxon>Bacillati</taxon>
        <taxon>Actinomycetota</taxon>
        <taxon>Actinomycetes</taxon>
        <taxon>Pseudonocardiales</taxon>
        <taxon>Pseudonocardiaceae</taxon>
        <taxon>Pseudonocardia</taxon>
    </lineage>
</organism>
<evidence type="ECO:0000313" key="2">
    <source>
        <dbReference type="EMBL" id="MBP2368830.1"/>
    </source>
</evidence>
<keyword evidence="1" id="KW-0732">Signal</keyword>
<gene>
    <name evidence="2" type="ORF">JOF36_004526</name>
</gene>
<sequence>MKTHRLVSAVVGAALAVGATVALAAPALAQPAPGVNTAASAKAECNTATETAVVPVHVLNRDTAPIDVRVTTAFGDHKVSKIAPGKAYYHRFATGKGSVPAGNATVAAYKWENGKGHYSTAKVSYGAVTCVVKPRLQTTVVDTDKNGAIDSATVKNVGAHPVDARISGPAGSTAQRLAPGKSFTVRDTADRSPVAVFSAYKIVEGKAYYTVETKRP</sequence>
<keyword evidence="3" id="KW-1185">Reference proteome</keyword>
<dbReference type="RefSeq" id="WP_210030505.1">
    <property type="nucleotide sequence ID" value="NZ_JAGINU010000001.1"/>
</dbReference>
<reference evidence="2 3" key="1">
    <citation type="submission" date="2021-03" db="EMBL/GenBank/DDBJ databases">
        <title>Sequencing the genomes of 1000 actinobacteria strains.</title>
        <authorList>
            <person name="Klenk H.-P."/>
        </authorList>
    </citation>
    <scope>NUCLEOTIDE SEQUENCE [LARGE SCALE GENOMIC DNA]</scope>
    <source>
        <strain evidence="2 3">DSM 45256</strain>
    </source>
</reference>
<dbReference type="EMBL" id="JAGINU010000001">
    <property type="protein sequence ID" value="MBP2368830.1"/>
    <property type="molecule type" value="Genomic_DNA"/>
</dbReference>